<comment type="similarity">
    <text evidence="2 6">Belongs to the zinc-containing alcohol dehydrogenase family.</text>
</comment>
<accession>A0A6G4AT94</accession>
<comment type="cofactor">
    <cofactor evidence="1 6">
        <name>Zn(2+)</name>
        <dbReference type="ChEBI" id="CHEBI:29105"/>
    </cofactor>
</comment>
<protein>
    <submittedName>
        <fullName evidence="8">Zinc-binding dehydrogenase</fullName>
    </submittedName>
</protein>
<dbReference type="InterPro" id="IPR036291">
    <property type="entry name" value="NAD(P)-bd_dom_sf"/>
</dbReference>
<dbReference type="PROSITE" id="PS00059">
    <property type="entry name" value="ADH_ZINC"/>
    <property type="match status" value="1"/>
</dbReference>
<evidence type="ECO:0000256" key="2">
    <source>
        <dbReference type="ARBA" id="ARBA00008072"/>
    </source>
</evidence>
<evidence type="ECO:0000256" key="5">
    <source>
        <dbReference type="ARBA" id="ARBA00023002"/>
    </source>
</evidence>
<keyword evidence="5" id="KW-0560">Oxidoreductase</keyword>
<keyword evidence="3 6" id="KW-0479">Metal-binding</keyword>
<evidence type="ECO:0000256" key="1">
    <source>
        <dbReference type="ARBA" id="ARBA00001947"/>
    </source>
</evidence>
<dbReference type="GO" id="GO:0016491">
    <property type="term" value="F:oxidoreductase activity"/>
    <property type="evidence" value="ECO:0007669"/>
    <property type="project" value="UniProtKB-KW"/>
</dbReference>
<dbReference type="InterPro" id="IPR002328">
    <property type="entry name" value="ADH_Zn_CS"/>
</dbReference>
<dbReference type="InterPro" id="IPR020843">
    <property type="entry name" value="ER"/>
</dbReference>
<dbReference type="SUPFAM" id="SSF51735">
    <property type="entry name" value="NAD(P)-binding Rossmann-fold domains"/>
    <property type="match status" value="1"/>
</dbReference>
<dbReference type="EMBL" id="JAAIKT010000083">
    <property type="protein sequence ID" value="NEW76482.1"/>
    <property type="molecule type" value="Genomic_DNA"/>
</dbReference>
<dbReference type="FunFam" id="3.40.50.720:FF:000003">
    <property type="entry name" value="S-(hydroxymethyl)glutathione dehydrogenase"/>
    <property type="match status" value="1"/>
</dbReference>
<dbReference type="Proteomes" id="UP000476310">
    <property type="component" value="Unassembled WGS sequence"/>
</dbReference>
<dbReference type="InterPro" id="IPR011032">
    <property type="entry name" value="GroES-like_sf"/>
</dbReference>
<dbReference type="PANTHER" id="PTHR43350">
    <property type="entry name" value="NAD-DEPENDENT ALCOHOL DEHYDROGENASE"/>
    <property type="match status" value="1"/>
</dbReference>
<organism evidence="8 9">
    <name type="scientific">Streptomyces rhizosphaericus</name>
    <dbReference type="NCBI Taxonomy" id="114699"/>
    <lineage>
        <taxon>Bacteria</taxon>
        <taxon>Bacillati</taxon>
        <taxon>Actinomycetota</taxon>
        <taxon>Actinomycetes</taxon>
        <taxon>Kitasatosporales</taxon>
        <taxon>Streptomycetaceae</taxon>
        <taxon>Streptomyces</taxon>
        <taxon>Streptomyces violaceusniger group</taxon>
    </lineage>
</organism>
<dbReference type="RefSeq" id="WP_164435415.1">
    <property type="nucleotide sequence ID" value="NZ_JAAIKT010000083.1"/>
</dbReference>
<dbReference type="PANTHER" id="PTHR43350:SF17">
    <property type="entry name" value="NAD-DEPENDENT ALCOHOL DEHYDROGENASE"/>
    <property type="match status" value="1"/>
</dbReference>
<dbReference type="AlphaFoldDB" id="A0A6G4AT94"/>
<keyword evidence="4 6" id="KW-0862">Zinc</keyword>
<dbReference type="GO" id="GO:0008270">
    <property type="term" value="F:zinc ion binding"/>
    <property type="evidence" value="ECO:0007669"/>
    <property type="project" value="InterPro"/>
</dbReference>
<name>A0A6G4AT94_9ACTN</name>
<evidence type="ECO:0000256" key="6">
    <source>
        <dbReference type="RuleBase" id="RU361277"/>
    </source>
</evidence>
<dbReference type="Pfam" id="PF08240">
    <property type="entry name" value="ADH_N"/>
    <property type="match status" value="1"/>
</dbReference>
<keyword evidence="9" id="KW-1185">Reference proteome</keyword>
<dbReference type="Gene3D" id="3.90.180.10">
    <property type="entry name" value="Medium-chain alcohol dehydrogenases, catalytic domain"/>
    <property type="match status" value="1"/>
</dbReference>
<comment type="caution">
    <text evidence="8">The sequence shown here is derived from an EMBL/GenBank/DDBJ whole genome shotgun (WGS) entry which is preliminary data.</text>
</comment>
<evidence type="ECO:0000256" key="4">
    <source>
        <dbReference type="ARBA" id="ARBA00022833"/>
    </source>
</evidence>
<dbReference type="SMART" id="SM00829">
    <property type="entry name" value="PKS_ER"/>
    <property type="match status" value="1"/>
</dbReference>
<dbReference type="Gene3D" id="3.40.50.720">
    <property type="entry name" value="NAD(P)-binding Rossmann-like Domain"/>
    <property type="match status" value="1"/>
</dbReference>
<evidence type="ECO:0000313" key="8">
    <source>
        <dbReference type="EMBL" id="NEW76482.1"/>
    </source>
</evidence>
<dbReference type="Pfam" id="PF00107">
    <property type="entry name" value="ADH_zinc_N"/>
    <property type="match status" value="1"/>
</dbReference>
<gene>
    <name evidence="8" type="ORF">G4H13_40560</name>
</gene>
<evidence type="ECO:0000313" key="9">
    <source>
        <dbReference type="Proteomes" id="UP000476310"/>
    </source>
</evidence>
<evidence type="ECO:0000259" key="7">
    <source>
        <dbReference type="SMART" id="SM00829"/>
    </source>
</evidence>
<feature type="domain" description="Enoyl reductase (ER)" evidence="7">
    <location>
        <begin position="10"/>
        <end position="353"/>
    </location>
</feature>
<evidence type="ECO:0000256" key="3">
    <source>
        <dbReference type="ARBA" id="ARBA00022723"/>
    </source>
</evidence>
<reference evidence="8" key="1">
    <citation type="submission" date="2020-02" db="EMBL/GenBank/DDBJ databases">
        <title>A new Streptomyces sp. for controlling soil-borne diseases.</title>
        <authorList>
            <person name="Li X."/>
            <person name="Tian Y."/>
            <person name="Gao K."/>
        </authorList>
    </citation>
    <scope>NUCLEOTIDE SEQUENCE [LARGE SCALE GENOMIC DNA]</scope>
    <source>
        <strain evidence="8">0250</strain>
    </source>
</reference>
<sequence>MTTTAQLAVLRPDSTEFSIEDVELPDPGPGQVLVRNHGAGICHSQLHEIRAERTRTYLMGHEGCGEVIAVGPDVSLVRPGQSVSVTWVPRPGESTPWRAGVTLPGGEYATTDEMVFTWGTHSLLDQRYVVPIPAAVATDAAAVLGCAVLTGASAVVRAAGVPSGASVVVWGAGGVGLSAMAAARRSGAGPIVAVDLSREKLELARRFGATHVVDVAEPDVLDTVLEVTTRAGRPAGADFVFDCVASEQTLGAALATVRRGELGGSRGGTLVVVGVAKPGVGIPARDLLIGQKTATASLGVPADTGVELPRLAQWCVDGDINLDALVTDRYPLRDINRGIADLAAGRVRGRAVLSFT</sequence>
<dbReference type="InterPro" id="IPR013154">
    <property type="entry name" value="ADH-like_N"/>
</dbReference>
<dbReference type="InterPro" id="IPR013149">
    <property type="entry name" value="ADH-like_C"/>
</dbReference>
<proteinExistence type="inferred from homology"/>
<dbReference type="SUPFAM" id="SSF50129">
    <property type="entry name" value="GroES-like"/>
    <property type="match status" value="1"/>
</dbReference>